<feature type="compositionally biased region" description="Low complexity" evidence="1">
    <location>
        <begin position="84"/>
        <end position="95"/>
    </location>
</feature>
<accession>A0AAV1RQA9</accession>
<name>A0AAV1RQA9_9ROSI</name>
<dbReference type="PANTHER" id="PTHR34270:SF3">
    <property type="entry name" value="PROTEIN RALF-LIKE 16-RELATED"/>
    <property type="match status" value="1"/>
</dbReference>
<reference evidence="2 3" key="1">
    <citation type="submission" date="2024-01" db="EMBL/GenBank/DDBJ databases">
        <authorList>
            <person name="Waweru B."/>
        </authorList>
    </citation>
    <scope>NUCLEOTIDE SEQUENCE [LARGE SCALE GENOMIC DNA]</scope>
</reference>
<evidence type="ECO:0000313" key="3">
    <source>
        <dbReference type="Proteomes" id="UP001314170"/>
    </source>
</evidence>
<feature type="region of interest" description="Disordered" evidence="1">
    <location>
        <begin position="206"/>
        <end position="226"/>
    </location>
</feature>
<dbReference type="AlphaFoldDB" id="A0AAV1RQA9"/>
<keyword evidence="3" id="KW-1185">Reference proteome</keyword>
<dbReference type="Proteomes" id="UP001314170">
    <property type="component" value="Unassembled WGS sequence"/>
</dbReference>
<feature type="region of interest" description="Disordered" evidence="1">
    <location>
        <begin position="81"/>
        <end position="101"/>
    </location>
</feature>
<sequence length="226" mass="25096">MAMPSYIKLANISICSTSPNFLFFWFPINSHDGLDQKIGSFRVRDFHAPNGTDEPIFGKRVKRAFNFHKVSSQRLWGNGNIRTSSSKSISQSPPILEKGGSPMCDPKKNSKCVSEPVNPYPERCSKQSRCQGEPLSEAMELMDYLPFASARELRELETVVKFPLKGSVTLDAFISPPTMGVGGSSKCDPKKYPICVPVPSNPYHRGCNPADHCRSDPPPKPMELMD</sequence>
<gene>
    <name evidence="2" type="ORF">DCAF_LOCUS13928</name>
</gene>
<evidence type="ECO:0000256" key="1">
    <source>
        <dbReference type="SAM" id="MobiDB-lite"/>
    </source>
</evidence>
<comment type="caution">
    <text evidence="2">The sequence shown here is derived from an EMBL/GenBank/DDBJ whole genome shotgun (WGS) entry which is preliminary data.</text>
</comment>
<organism evidence="2 3">
    <name type="scientific">Dovyalis caffra</name>
    <dbReference type="NCBI Taxonomy" id="77055"/>
    <lineage>
        <taxon>Eukaryota</taxon>
        <taxon>Viridiplantae</taxon>
        <taxon>Streptophyta</taxon>
        <taxon>Embryophyta</taxon>
        <taxon>Tracheophyta</taxon>
        <taxon>Spermatophyta</taxon>
        <taxon>Magnoliopsida</taxon>
        <taxon>eudicotyledons</taxon>
        <taxon>Gunneridae</taxon>
        <taxon>Pentapetalae</taxon>
        <taxon>rosids</taxon>
        <taxon>fabids</taxon>
        <taxon>Malpighiales</taxon>
        <taxon>Salicaceae</taxon>
        <taxon>Flacourtieae</taxon>
        <taxon>Dovyalis</taxon>
    </lineage>
</organism>
<dbReference type="EMBL" id="CAWUPB010001156">
    <property type="protein sequence ID" value="CAK7338880.1"/>
    <property type="molecule type" value="Genomic_DNA"/>
</dbReference>
<evidence type="ECO:0000313" key="2">
    <source>
        <dbReference type="EMBL" id="CAK7338880.1"/>
    </source>
</evidence>
<dbReference type="PANTHER" id="PTHR34270">
    <property type="entry name" value="PROTEIN RALF-LIKE 15-RELATED"/>
    <property type="match status" value="1"/>
</dbReference>
<proteinExistence type="predicted"/>
<protein>
    <submittedName>
        <fullName evidence="2">Uncharacterized protein</fullName>
    </submittedName>
</protein>